<keyword evidence="1" id="KW-0175">Coiled coil</keyword>
<reference evidence="3" key="1">
    <citation type="journal article" date="2017" name="Proc. Natl. Acad. Sci. U.S.A.">
        <title>Simulation of Deepwater Horizon oil plume reveals substrate specialization within a complex community of hydrocarbon-degraders.</title>
        <authorList>
            <person name="Hu P."/>
            <person name="Dubinsky E.A."/>
            <person name="Probst A.J."/>
            <person name="Wang J."/>
            <person name="Sieber C.M.K."/>
            <person name="Tom L.M."/>
            <person name="Gardinali P."/>
            <person name="Banfield J.F."/>
            <person name="Atlas R.M."/>
            <person name="Andersen G.L."/>
        </authorList>
    </citation>
    <scope>NUCLEOTIDE SEQUENCE [LARGE SCALE GENOMIC DNA]</scope>
</reference>
<gene>
    <name evidence="2" type="ORF">A9Q93_12475</name>
</gene>
<organism evidence="2 3">
    <name type="scientific">Nonlabens dokdonensis</name>
    <dbReference type="NCBI Taxonomy" id="328515"/>
    <lineage>
        <taxon>Bacteria</taxon>
        <taxon>Pseudomonadati</taxon>
        <taxon>Bacteroidota</taxon>
        <taxon>Flavobacteriia</taxon>
        <taxon>Flavobacteriales</taxon>
        <taxon>Flavobacteriaceae</taxon>
        <taxon>Nonlabens</taxon>
    </lineage>
</organism>
<name>A0A1Z8AKD3_9FLAO</name>
<dbReference type="EMBL" id="MAAX01000189">
    <property type="protein sequence ID" value="OUS10802.1"/>
    <property type="molecule type" value="Genomic_DNA"/>
</dbReference>
<dbReference type="AlphaFoldDB" id="A0A1Z8AKD3"/>
<sequence length="116" mass="13375">MNKWKVIFAIFFFAVVVLVLTQIIIPQENGYELRTPSDWKEQNQNLLIKNQSLDLEIEDLEKQVDSLTALVSKNTVTIGHLKTSLNEKITTISSYSDAELLLYFSRFKTDSTAYKK</sequence>
<accession>A0A1Z8AKD3</accession>
<dbReference type="RefSeq" id="WP_144665665.1">
    <property type="nucleotide sequence ID" value="NZ_MAAX01000189.1"/>
</dbReference>
<evidence type="ECO:0000313" key="3">
    <source>
        <dbReference type="Proteomes" id="UP000196102"/>
    </source>
</evidence>
<feature type="coiled-coil region" evidence="1">
    <location>
        <begin position="43"/>
        <end position="70"/>
    </location>
</feature>
<proteinExistence type="predicted"/>
<evidence type="ECO:0000313" key="2">
    <source>
        <dbReference type="EMBL" id="OUS10802.1"/>
    </source>
</evidence>
<dbReference type="Proteomes" id="UP000196102">
    <property type="component" value="Unassembled WGS sequence"/>
</dbReference>
<evidence type="ECO:0000256" key="1">
    <source>
        <dbReference type="SAM" id="Coils"/>
    </source>
</evidence>
<protein>
    <submittedName>
        <fullName evidence="2">Uncharacterized protein</fullName>
    </submittedName>
</protein>
<comment type="caution">
    <text evidence="2">The sequence shown here is derived from an EMBL/GenBank/DDBJ whole genome shotgun (WGS) entry which is preliminary data.</text>
</comment>